<feature type="compositionally biased region" description="Low complexity" evidence="1">
    <location>
        <begin position="126"/>
        <end position="148"/>
    </location>
</feature>
<organism evidence="2 3">
    <name type="scientific">Neodothiora populina</name>
    <dbReference type="NCBI Taxonomy" id="2781224"/>
    <lineage>
        <taxon>Eukaryota</taxon>
        <taxon>Fungi</taxon>
        <taxon>Dikarya</taxon>
        <taxon>Ascomycota</taxon>
        <taxon>Pezizomycotina</taxon>
        <taxon>Dothideomycetes</taxon>
        <taxon>Dothideomycetidae</taxon>
        <taxon>Dothideales</taxon>
        <taxon>Dothioraceae</taxon>
        <taxon>Neodothiora</taxon>
    </lineage>
</organism>
<evidence type="ECO:0000256" key="1">
    <source>
        <dbReference type="SAM" id="MobiDB-lite"/>
    </source>
</evidence>
<accession>A0ABR3P9G2</accession>
<dbReference type="Gene3D" id="3.40.50.1820">
    <property type="entry name" value="alpha/beta hydrolase"/>
    <property type="match status" value="1"/>
</dbReference>
<dbReference type="SUPFAM" id="SSF53474">
    <property type="entry name" value="alpha/beta-Hydrolases"/>
    <property type="match status" value="1"/>
</dbReference>
<dbReference type="Proteomes" id="UP001562354">
    <property type="component" value="Unassembled WGS sequence"/>
</dbReference>
<evidence type="ECO:0000313" key="3">
    <source>
        <dbReference type="Proteomes" id="UP001562354"/>
    </source>
</evidence>
<sequence>MKKSLLLVFIHGFKGGDDTFGDFPNHLRALVSHALPKINVQSMVYPQFETRGDLTETVARFKDWLQNKVIDIEVENKTPSPTIDPSVRVILVGHSMGGIVAAETLLSIARDTPIPSHEATTPPPGVGNNTTTTAPTSASNSTTNLNPPEANVEERASSAPPNSRTAPTSNPDEGTSEPVMNDGLMFPYIQAILAFDTPYLGIHPGVVAHGAETHFNTASSAYKAYTTATKFFGSGGSSNTATPSAPTAGALPAAGGSGWGRWGRYGLVAGGVAAVAAAGAGAWMNRDHISEGWSWVFSHLEFVGCLARGADLTQRVDAVVRMEETHGVGFADLYTALGNDKIGQTKYSAQFLGEQRTFCVVPERAAKSAVATATGRSDSPSPNKKRKMQQQQQDEEAKKQQRKSKGTWIRCTNAKAGSETGAHVAMFTPKDNPDYHAMGDRARGCIEGWIDTAWYEGSSTEEAHQADAGVEDTGSASAGSGKDEP</sequence>
<protein>
    <recommendedName>
        <fullName evidence="4">DUF676 domain-containing protein</fullName>
    </recommendedName>
</protein>
<name>A0ABR3P9G2_9PEZI</name>
<comment type="caution">
    <text evidence="2">The sequence shown here is derived from an EMBL/GenBank/DDBJ whole genome shotgun (WGS) entry which is preliminary data.</text>
</comment>
<dbReference type="GeneID" id="95976455"/>
<dbReference type="EMBL" id="JBFMKM010000012">
    <property type="protein sequence ID" value="KAL1302346.1"/>
    <property type="molecule type" value="Genomic_DNA"/>
</dbReference>
<proteinExistence type="predicted"/>
<feature type="region of interest" description="Disordered" evidence="1">
    <location>
        <begin position="113"/>
        <end position="179"/>
    </location>
</feature>
<dbReference type="PANTHER" id="PTHR47842">
    <property type="entry name" value="EXPRESSED PROTEIN"/>
    <property type="match status" value="1"/>
</dbReference>
<evidence type="ECO:0000313" key="2">
    <source>
        <dbReference type="EMBL" id="KAL1302346.1"/>
    </source>
</evidence>
<gene>
    <name evidence="2" type="ORF">AAFC00_002753</name>
</gene>
<dbReference type="PANTHER" id="PTHR47842:SF1">
    <property type="entry name" value="DUF676 DOMAIN-CONTAINING PROTEIN"/>
    <property type="match status" value="1"/>
</dbReference>
<evidence type="ECO:0008006" key="4">
    <source>
        <dbReference type="Google" id="ProtNLM"/>
    </source>
</evidence>
<dbReference type="InterPro" id="IPR029058">
    <property type="entry name" value="AB_hydrolase_fold"/>
</dbReference>
<feature type="region of interest" description="Disordered" evidence="1">
    <location>
        <begin position="457"/>
        <end position="485"/>
    </location>
</feature>
<reference evidence="2 3" key="1">
    <citation type="submission" date="2024-07" db="EMBL/GenBank/DDBJ databases">
        <title>Draft sequence of the Neodothiora populina.</title>
        <authorList>
            <person name="Drown D.D."/>
            <person name="Schuette U.S."/>
            <person name="Buechlein A.B."/>
            <person name="Rusch D.R."/>
            <person name="Winton L.W."/>
            <person name="Adams G.A."/>
        </authorList>
    </citation>
    <scope>NUCLEOTIDE SEQUENCE [LARGE SCALE GENOMIC DNA]</scope>
    <source>
        <strain evidence="2 3">CPC 39397</strain>
    </source>
</reference>
<feature type="region of interest" description="Disordered" evidence="1">
    <location>
        <begin position="369"/>
        <end position="414"/>
    </location>
</feature>
<dbReference type="RefSeq" id="XP_069198622.1">
    <property type="nucleotide sequence ID" value="XM_069342115.1"/>
</dbReference>
<feature type="compositionally biased region" description="Polar residues" evidence="1">
    <location>
        <begin position="159"/>
        <end position="173"/>
    </location>
</feature>
<keyword evidence="3" id="KW-1185">Reference proteome</keyword>